<gene>
    <name evidence="4" type="ORF">GLOIN_2v1848756</name>
</gene>
<dbReference type="EMBL" id="AUPC02000531">
    <property type="protein sequence ID" value="POG58442.1"/>
    <property type="molecule type" value="Genomic_DNA"/>
</dbReference>
<proteinExistence type="predicted"/>
<reference evidence="4 5" key="2">
    <citation type="journal article" date="2018" name="New Phytol.">
        <title>High intraspecific genome diversity in the model arbuscular mycorrhizal symbiont Rhizophagus irregularis.</title>
        <authorList>
            <person name="Chen E.C.H."/>
            <person name="Morin E."/>
            <person name="Beaudet D."/>
            <person name="Noel J."/>
            <person name="Yildirir G."/>
            <person name="Ndikumana S."/>
            <person name="Charron P."/>
            <person name="St-Onge C."/>
            <person name="Giorgi J."/>
            <person name="Kruger M."/>
            <person name="Marton T."/>
            <person name="Ropars J."/>
            <person name="Grigoriev I.V."/>
            <person name="Hainaut M."/>
            <person name="Henrissat B."/>
            <person name="Roux C."/>
            <person name="Martin F."/>
            <person name="Corradi N."/>
        </authorList>
    </citation>
    <scope>NUCLEOTIDE SEQUENCE [LARGE SCALE GENOMIC DNA]</scope>
    <source>
        <strain evidence="4 5">DAOM 197198</strain>
    </source>
</reference>
<keyword evidence="1" id="KW-0863">Zinc-finger</keyword>
<reference evidence="4 5" key="1">
    <citation type="journal article" date="2013" name="Proc. Natl. Acad. Sci. U.S.A.">
        <title>Genome of an arbuscular mycorrhizal fungus provides insight into the oldest plant symbiosis.</title>
        <authorList>
            <person name="Tisserant E."/>
            <person name="Malbreil M."/>
            <person name="Kuo A."/>
            <person name="Kohler A."/>
            <person name="Symeonidi A."/>
            <person name="Balestrini R."/>
            <person name="Charron P."/>
            <person name="Duensing N."/>
            <person name="Frei Dit Frey N."/>
            <person name="Gianinazzi-Pearson V."/>
            <person name="Gilbert L.B."/>
            <person name="Handa Y."/>
            <person name="Herr J.R."/>
            <person name="Hijri M."/>
            <person name="Koul R."/>
            <person name="Kawaguchi M."/>
            <person name="Krajinski F."/>
            <person name="Lammers P.J."/>
            <person name="Masclaux F.G."/>
            <person name="Murat C."/>
            <person name="Morin E."/>
            <person name="Ndikumana S."/>
            <person name="Pagni M."/>
            <person name="Petitpierre D."/>
            <person name="Requena N."/>
            <person name="Rosikiewicz P."/>
            <person name="Riley R."/>
            <person name="Saito K."/>
            <person name="San Clemente H."/>
            <person name="Shapiro H."/>
            <person name="van Tuinen D."/>
            <person name="Becard G."/>
            <person name="Bonfante P."/>
            <person name="Paszkowski U."/>
            <person name="Shachar-Hill Y.Y."/>
            <person name="Tuskan G.A."/>
            <person name="Young P.W."/>
            <person name="Sanders I.R."/>
            <person name="Henrissat B."/>
            <person name="Rensing S.A."/>
            <person name="Grigoriev I.V."/>
            <person name="Corradi N."/>
            <person name="Roux C."/>
            <person name="Martin F."/>
        </authorList>
    </citation>
    <scope>NUCLEOTIDE SEQUENCE [LARGE SCALE GENOMIC DNA]</scope>
    <source>
        <strain evidence="4 5">DAOM 197198</strain>
    </source>
</reference>
<evidence type="ECO:0000256" key="2">
    <source>
        <dbReference type="SAM" id="MobiDB-lite"/>
    </source>
</evidence>
<keyword evidence="1" id="KW-0862">Zinc</keyword>
<evidence type="ECO:0000313" key="5">
    <source>
        <dbReference type="Proteomes" id="UP000018888"/>
    </source>
</evidence>
<keyword evidence="1" id="KW-0479">Metal-binding</keyword>
<feature type="compositionally biased region" description="Polar residues" evidence="2">
    <location>
        <begin position="67"/>
        <end position="79"/>
    </location>
</feature>
<keyword evidence="5" id="KW-1185">Reference proteome</keyword>
<sequence length="412" mass="47719">MVRYQCQICKREFSTYGGLKQHANAKHHGKMRSSQLNESPVKQRSLLQPLREMIKSEHDAELWSTSIIMPNPTTSQEKLTSQDDDDEMKQFEPSSQDEDLVNIANELEDEPRYHLRKRLWSEERVEANFEESEAELELVNFENTEFIDPEDLQDFKEKVVKTYNKINFTLYYRPLFRAIQALLQRPEVANNFVHKGIQNKMKDDRGETRIFGEPFEGNWWLETEKNLPSLNRLLSIILYSDATTFDGLGKSSGHPVFVTLGNIPNRVQNLPEAKILLGFLPKVQDTGIKTTFQSLQHDVYHKCFKIMLQPLLEKSEALYFGINGQVITFAARISFFLADMLEADDITATYKGAQCKMPCHTCMVLQSDLNNMSLKLENVPHRTHENMKQVINDGQGKEYSVHSVENSFWKFP</sequence>
<dbReference type="GO" id="GO:0008270">
    <property type="term" value="F:zinc ion binding"/>
    <property type="evidence" value="ECO:0007669"/>
    <property type="project" value="UniProtKB-KW"/>
</dbReference>
<protein>
    <recommendedName>
        <fullName evidence="3">C2H2-type domain-containing protein</fullName>
    </recommendedName>
</protein>
<evidence type="ECO:0000313" key="4">
    <source>
        <dbReference type="EMBL" id="POG58442.1"/>
    </source>
</evidence>
<name>A0A2P4NZ68_RHIID</name>
<dbReference type="AlphaFoldDB" id="A0A2P4NZ68"/>
<evidence type="ECO:0000256" key="1">
    <source>
        <dbReference type="PROSITE-ProRule" id="PRU00042"/>
    </source>
</evidence>
<accession>A0A2P4NZ68</accession>
<evidence type="ECO:0000259" key="3">
    <source>
        <dbReference type="PROSITE" id="PS50157"/>
    </source>
</evidence>
<dbReference type="SMART" id="SM00355">
    <property type="entry name" value="ZnF_C2H2"/>
    <property type="match status" value="1"/>
</dbReference>
<feature type="domain" description="C2H2-type" evidence="3">
    <location>
        <begin position="4"/>
        <end position="32"/>
    </location>
</feature>
<dbReference type="VEuPathDB" id="FungiDB:RhiirFUN_007256"/>
<dbReference type="PROSITE" id="PS00028">
    <property type="entry name" value="ZINC_FINGER_C2H2_1"/>
    <property type="match status" value="1"/>
</dbReference>
<dbReference type="InterPro" id="IPR041078">
    <property type="entry name" value="Plavaka"/>
</dbReference>
<comment type="caution">
    <text evidence="4">The sequence shown here is derived from an EMBL/GenBank/DDBJ whole genome shotgun (WGS) entry which is preliminary data.</text>
</comment>
<feature type="region of interest" description="Disordered" evidence="2">
    <location>
        <begin position="67"/>
        <end position="96"/>
    </location>
</feature>
<dbReference type="InterPro" id="IPR013087">
    <property type="entry name" value="Znf_C2H2_type"/>
</dbReference>
<dbReference type="PROSITE" id="PS50157">
    <property type="entry name" value="ZINC_FINGER_C2H2_2"/>
    <property type="match status" value="1"/>
</dbReference>
<organism evidence="4 5">
    <name type="scientific">Rhizophagus irregularis (strain DAOM 181602 / DAOM 197198 / MUCL 43194)</name>
    <name type="common">Arbuscular mycorrhizal fungus</name>
    <name type="synonym">Glomus intraradices</name>
    <dbReference type="NCBI Taxonomy" id="747089"/>
    <lineage>
        <taxon>Eukaryota</taxon>
        <taxon>Fungi</taxon>
        <taxon>Fungi incertae sedis</taxon>
        <taxon>Mucoromycota</taxon>
        <taxon>Glomeromycotina</taxon>
        <taxon>Glomeromycetes</taxon>
        <taxon>Glomerales</taxon>
        <taxon>Glomeraceae</taxon>
        <taxon>Rhizophagus</taxon>
    </lineage>
</organism>
<dbReference type="Pfam" id="PF18759">
    <property type="entry name" value="Plavaka"/>
    <property type="match status" value="1"/>
</dbReference>
<dbReference type="Proteomes" id="UP000018888">
    <property type="component" value="Unassembled WGS sequence"/>
</dbReference>